<dbReference type="AlphaFoldDB" id="A0A2S9QKI6"/>
<protein>
    <submittedName>
        <fullName evidence="1">Uncharacterized protein</fullName>
    </submittedName>
</protein>
<gene>
    <name evidence="1" type="ORF">B4915_13215</name>
</gene>
<accession>A0A2S9QKI6</accession>
<dbReference type="EMBL" id="MWZD01000023">
    <property type="protein sequence ID" value="PRI10092.1"/>
    <property type="molecule type" value="Genomic_DNA"/>
</dbReference>
<evidence type="ECO:0000313" key="1">
    <source>
        <dbReference type="EMBL" id="PRI10092.1"/>
    </source>
</evidence>
<sequence>MNLAVVRRMICAYGPAGAVPASVRVVRAASPPASDAYRVRVRIRDEEFEGAGVDAFWALYAAREQFEPLGWLLGVQGCSRVTRISGMLGEAGEGMRMYRPEPCGDGSLPPLVDTFAPAPRDELVSADEQLALWRSGARGFRG</sequence>
<reference evidence="1 2" key="1">
    <citation type="journal article" date="2017" name="New Microbes New Infect">
        <title>Genome sequence of 'Leucobacter massiliensis' sp. nov. isolated from human pharynx after travel to the 2014 Hajj.</title>
        <authorList>
            <person name="Leangapichart T."/>
            <person name="Gautret P."/>
            <person name="Nguyen T.T."/>
            <person name="Armstrong N."/>
            <person name="Rolain J.M."/>
        </authorList>
    </citation>
    <scope>NUCLEOTIDE SEQUENCE [LARGE SCALE GENOMIC DNA]</scope>
    <source>
        <strain evidence="1 2">122RC15</strain>
    </source>
</reference>
<comment type="caution">
    <text evidence="1">The sequence shown here is derived from an EMBL/GenBank/DDBJ whole genome shotgun (WGS) entry which is preliminary data.</text>
</comment>
<proteinExistence type="predicted"/>
<evidence type="ECO:0000313" key="2">
    <source>
        <dbReference type="Proteomes" id="UP000238650"/>
    </source>
</evidence>
<dbReference type="Proteomes" id="UP000238650">
    <property type="component" value="Unassembled WGS sequence"/>
</dbReference>
<name>A0A2S9QKI6_9MICO</name>
<keyword evidence="2" id="KW-1185">Reference proteome</keyword>
<organism evidence="1 2">
    <name type="scientific">Leucobacter massiliensis</name>
    <dbReference type="NCBI Taxonomy" id="1686285"/>
    <lineage>
        <taxon>Bacteria</taxon>
        <taxon>Bacillati</taxon>
        <taxon>Actinomycetota</taxon>
        <taxon>Actinomycetes</taxon>
        <taxon>Micrococcales</taxon>
        <taxon>Microbacteriaceae</taxon>
        <taxon>Leucobacter</taxon>
    </lineage>
</organism>